<feature type="domain" description="NAD(P)-binding" evidence="1">
    <location>
        <begin position="7"/>
        <end position="119"/>
    </location>
</feature>
<dbReference type="InterPro" id="IPR051604">
    <property type="entry name" value="Ergot_Alk_Oxidoreductase"/>
</dbReference>
<sequence>MKITLAGSLGNIGLPLTKKLVAAGHDVKVISSAAHNQSAIEALGAKAAIGSVSDATFLTEAFTGADAVYVMTPPNMGGVNIIANTTAAGEAFSTAIQKSGVGRVVMLSSIGADVPAGTGPIAGLHNIEKIYEKLENVNITFLRAGYFFNNLFNDIPLIKGAGITGGNYPSDVKIPLVHPEDIASAIAEELVKESVGKNIRYIVSDVRTPADLASVLGSAVGKPELPWVEFTDEQALQGMTQAGLPEEMAGLYQEMGVALREGKLQSDFDAQGSPVTGQIKLEDFAKIFAQAF</sequence>
<dbReference type="InterPro" id="IPR016040">
    <property type="entry name" value="NAD(P)-bd_dom"/>
</dbReference>
<dbReference type="OrthoDB" id="2149806at2"/>
<dbReference type="PANTHER" id="PTHR43162:SF1">
    <property type="entry name" value="PRESTALK A DIFFERENTIATION PROTEIN A"/>
    <property type="match status" value="1"/>
</dbReference>
<gene>
    <name evidence="2" type="ORF">DSL64_11170</name>
</gene>
<name>A0A3D8YET8_9BACT</name>
<dbReference type="RefSeq" id="WP_115830953.1">
    <property type="nucleotide sequence ID" value="NZ_QNUL01000007.1"/>
</dbReference>
<dbReference type="SUPFAM" id="SSF51735">
    <property type="entry name" value="NAD(P)-binding Rossmann-fold domains"/>
    <property type="match status" value="1"/>
</dbReference>
<evidence type="ECO:0000313" key="3">
    <source>
        <dbReference type="Proteomes" id="UP000256373"/>
    </source>
</evidence>
<protein>
    <submittedName>
        <fullName evidence="2">NAD-dependent dehydratase</fullName>
    </submittedName>
</protein>
<dbReference type="InterPro" id="IPR036291">
    <property type="entry name" value="NAD(P)-bd_dom_sf"/>
</dbReference>
<dbReference type="EMBL" id="QNUL01000007">
    <property type="protein sequence ID" value="REA61527.1"/>
    <property type="molecule type" value="Genomic_DNA"/>
</dbReference>
<dbReference type="Proteomes" id="UP000256373">
    <property type="component" value="Unassembled WGS sequence"/>
</dbReference>
<dbReference type="AlphaFoldDB" id="A0A3D8YET8"/>
<dbReference type="Gene3D" id="3.40.50.720">
    <property type="entry name" value="NAD(P)-binding Rossmann-like Domain"/>
    <property type="match status" value="1"/>
</dbReference>
<comment type="caution">
    <text evidence="2">The sequence shown here is derived from an EMBL/GenBank/DDBJ whole genome shotgun (WGS) entry which is preliminary data.</text>
</comment>
<reference evidence="2 3" key="1">
    <citation type="submission" date="2018-07" db="EMBL/GenBank/DDBJ databases">
        <title>Dyadobacter roseus sp. nov., isolated from rose rhizosphere soil.</title>
        <authorList>
            <person name="Chen L."/>
        </authorList>
    </citation>
    <scope>NUCLEOTIDE SEQUENCE [LARGE SCALE GENOMIC DNA]</scope>
    <source>
        <strain evidence="2 3">RS19</strain>
    </source>
</reference>
<proteinExistence type="predicted"/>
<dbReference type="Pfam" id="PF13460">
    <property type="entry name" value="NAD_binding_10"/>
    <property type="match status" value="1"/>
</dbReference>
<organism evidence="2 3">
    <name type="scientific">Dyadobacter luteus</name>
    <dbReference type="NCBI Taxonomy" id="2259619"/>
    <lineage>
        <taxon>Bacteria</taxon>
        <taxon>Pseudomonadati</taxon>
        <taxon>Bacteroidota</taxon>
        <taxon>Cytophagia</taxon>
        <taxon>Cytophagales</taxon>
        <taxon>Spirosomataceae</taxon>
        <taxon>Dyadobacter</taxon>
    </lineage>
</organism>
<dbReference type="PANTHER" id="PTHR43162">
    <property type="match status" value="1"/>
</dbReference>
<keyword evidence="3" id="KW-1185">Reference proteome</keyword>
<evidence type="ECO:0000313" key="2">
    <source>
        <dbReference type="EMBL" id="REA61527.1"/>
    </source>
</evidence>
<dbReference type="Gene3D" id="3.90.25.10">
    <property type="entry name" value="UDP-galactose 4-epimerase, domain 1"/>
    <property type="match status" value="1"/>
</dbReference>
<accession>A0A3D8YET8</accession>
<evidence type="ECO:0000259" key="1">
    <source>
        <dbReference type="Pfam" id="PF13460"/>
    </source>
</evidence>